<gene>
    <name evidence="4" type="ordered locus">Tter_0269</name>
</gene>
<dbReference type="HOGENOM" id="CLU_078481_0_0_0"/>
<evidence type="ECO:0000256" key="1">
    <source>
        <dbReference type="ARBA" id="ARBA00010211"/>
    </source>
</evidence>
<dbReference type="Pfam" id="PF01557">
    <property type="entry name" value="FAA_hydrolase"/>
    <property type="match status" value="1"/>
</dbReference>
<dbReference type="Gene3D" id="3.90.850.10">
    <property type="entry name" value="Fumarylacetoacetase-like, C-terminal domain"/>
    <property type="match status" value="1"/>
</dbReference>
<evidence type="ECO:0000259" key="3">
    <source>
        <dbReference type="Pfam" id="PF01557"/>
    </source>
</evidence>
<dbReference type="InterPro" id="IPR036663">
    <property type="entry name" value="Fumarylacetoacetase_C_sf"/>
</dbReference>
<evidence type="ECO:0000313" key="4">
    <source>
        <dbReference type="EMBL" id="ACZ41191.1"/>
    </source>
</evidence>
<keyword evidence="5" id="KW-1185">Reference proteome</keyword>
<organism evidence="4 5">
    <name type="scientific">Thermobaculum terrenum (strain ATCC BAA-798 / CCMEE 7001 / YNP1)</name>
    <dbReference type="NCBI Taxonomy" id="525904"/>
    <lineage>
        <taxon>Bacteria</taxon>
        <taxon>Bacillati</taxon>
        <taxon>Chloroflexota</taxon>
        <taxon>Chloroflexia</taxon>
        <taxon>Candidatus Thermobaculales</taxon>
        <taxon>Candidatus Thermobaculaceae</taxon>
        <taxon>Thermobaculum</taxon>
    </lineage>
</organism>
<keyword evidence="2" id="KW-0479">Metal-binding</keyword>
<dbReference type="GO" id="GO:0044281">
    <property type="term" value="P:small molecule metabolic process"/>
    <property type="evidence" value="ECO:0007669"/>
    <property type="project" value="UniProtKB-ARBA"/>
</dbReference>
<reference evidence="5" key="1">
    <citation type="journal article" date="2010" name="Stand. Genomic Sci.">
        <title>Complete genome sequence of 'Thermobaculum terrenum' type strain (YNP1).</title>
        <authorList>
            <person name="Kiss H."/>
            <person name="Cleland D."/>
            <person name="Lapidus A."/>
            <person name="Lucas S."/>
            <person name="Glavina Del Rio T."/>
            <person name="Nolan M."/>
            <person name="Tice H."/>
            <person name="Han C."/>
            <person name="Goodwin L."/>
            <person name="Pitluck S."/>
            <person name="Liolios K."/>
            <person name="Ivanova N."/>
            <person name="Mavromatis K."/>
            <person name="Ovchinnikova G."/>
            <person name="Pati A."/>
            <person name="Chen A."/>
            <person name="Palaniappan K."/>
            <person name="Land M."/>
            <person name="Hauser L."/>
            <person name="Chang Y."/>
            <person name="Jeffries C."/>
            <person name="Lu M."/>
            <person name="Brettin T."/>
            <person name="Detter J."/>
            <person name="Goker M."/>
            <person name="Tindall B."/>
            <person name="Beck B."/>
            <person name="McDermott T."/>
            <person name="Woyke T."/>
            <person name="Bristow J."/>
            <person name="Eisen J."/>
            <person name="Markowitz V."/>
            <person name="Hugenholtz P."/>
            <person name="Kyrpides N."/>
            <person name="Klenk H."/>
            <person name="Cheng J."/>
        </authorList>
    </citation>
    <scope>NUCLEOTIDE SEQUENCE [LARGE SCALE GENOMIC DNA]</scope>
    <source>
        <strain evidence="5">ATCC BAA-798 / YNP1</strain>
    </source>
</reference>
<dbReference type="Proteomes" id="UP000000323">
    <property type="component" value="Chromosome 1"/>
</dbReference>
<dbReference type="InterPro" id="IPR011234">
    <property type="entry name" value="Fumarylacetoacetase-like_C"/>
</dbReference>
<proteinExistence type="inferred from homology"/>
<dbReference type="InterPro" id="IPR051121">
    <property type="entry name" value="FAH"/>
</dbReference>
<dbReference type="AlphaFoldDB" id="D1CE35"/>
<dbReference type="RefSeq" id="WP_012874226.1">
    <property type="nucleotide sequence ID" value="NC_013525.1"/>
</dbReference>
<dbReference type="eggNOG" id="COG3970">
    <property type="taxonomic scope" value="Bacteria"/>
</dbReference>
<dbReference type="EMBL" id="CP001825">
    <property type="protein sequence ID" value="ACZ41191.1"/>
    <property type="molecule type" value="Genomic_DNA"/>
</dbReference>
<dbReference type="KEGG" id="ttr:Tter_0269"/>
<keyword evidence="4" id="KW-0378">Hydrolase</keyword>
<dbReference type="OrthoDB" id="9779415at2"/>
<dbReference type="SUPFAM" id="SSF56529">
    <property type="entry name" value="FAH"/>
    <property type="match status" value="1"/>
</dbReference>
<comment type="similarity">
    <text evidence="1">Belongs to the FAH family.</text>
</comment>
<dbReference type="STRING" id="525904.Tter_0269"/>
<evidence type="ECO:0000256" key="2">
    <source>
        <dbReference type="ARBA" id="ARBA00022723"/>
    </source>
</evidence>
<dbReference type="GO" id="GO:0046872">
    <property type="term" value="F:metal ion binding"/>
    <property type="evidence" value="ECO:0007669"/>
    <property type="project" value="UniProtKB-KW"/>
</dbReference>
<protein>
    <submittedName>
        <fullName evidence="4">Fumarylacetoacetate (FAA) hydrolase</fullName>
    </submittedName>
</protein>
<sequence>MILTRHWDDDGPRWALDGYYMPRAFKLEMLMQVPAANLQEVLYRLSTGQEADGHILAPIEPNQEVWASGVTYLRSREARKAESERGDIYDDVYDAERPELFFKAIGWRVVGDEGTVGIRSDSAWNVPEPELVLLINNQMEIVGYTAGNDMSSRDIEGSNPLYLPQAKVYERSCAIGRGIKISPEGEISSIDIRLTIYRAGSCVFDAETNTAQMKRTLKELVAYLGKSMSFPYGVFLMTGTGIVPDEDFTLLEGDEVRVRVGEIQLTNRVITIPDKTRLTR</sequence>
<dbReference type="PANTHER" id="PTHR42796">
    <property type="entry name" value="FUMARYLACETOACETATE HYDROLASE DOMAIN-CONTAINING PROTEIN 2A-RELATED"/>
    <property type="match status" value="1"/>
</dbReference>
<accession>D1CE35</accession>
<dbReference type="GO" id="GO:0016787">
    <property type="term" value="F:hydrolase activity"/>
    <property type="evidence" value="ECO:0007669"/>
    <property type="project" value="UniProtKB-KW"/>
</dbReference>
<dbReference type="PANTHER" id="PTHR42796:SF7">
    <property type="entry name" value="2-DEHYDRO-3-DEOXY-D-ARABINONATE DEHYDRATASE"/>
    <property type="match status" value="1"/>
</dbReference>
<name>D1CE35_THET1</name>
<feature type="domain" description="Fumarylacetoacetase-like C-terminal" evidence="3">
    <location>
        <begin position="100"/>
        <end position="269"/>
    </location>
</feature>
<evidence type="ECO:0000313" key="5">
    <source>
        <dbReference type="Proteomes" id="UP000000323"/>
    </source>
</evidence>